<reference evidence="2 3" key="1">
    <citation type="submission" date="2015-09" db="EMBL/GenBank/DDBJ databases">
        <title>Genome sequencing project for genomic taxonomy and phylogenomics of Bacillus-like bacteria.</title>
        <authorList>
            <person name="Liu B."/>
            <person name="Wang J."/>
            <person name="Zhu Y."/>
            <person name="Liu G."/>
            <person name="Chen Q."/>
            <person name="Chen Z."/>
            <person name="Lan J."/>
            <person name="Che J."/>
            <person name="Ge C."/>
            <person name="Shi H."/>
            <person name="Pan Z."/>
            <person name="Liu X."/>
        </authorList>
    </citation>
    <scope>NUCLEOTIDE SEQUENCE [LARGE SCALE GENOMIC DNA]</scope>
    <source>
        <strain evidence="2 3">LMG 18435</strain>
    </source>
</reference>
<protein>
    <recommendedName>
        <fullName evidence="1">SnoaL-like domain-containing protein</fullName>
    </recommendedName>
</protein>
<dbReference type="PATRIC" id="fig|157838.3.peg.430"/>
<organism evidence="2 3">
    <name type="scientific">Heyndrickxia shackletonii</name>
    <dbReference type="NCBI Taxonomy" id="157838"/>
    <lineage>
        <taxon>Bacteria</taxon>
        <taxon>Bacillati</taxon>
        <taxon>Bacillota</taxon>
        <taxon>Bacilli</taxon>
        <taxon>Bacillales</taxon>
        <taxon>Bacillaceae</taxon>
        <taxon>Heyndrickxia</taxon>
    </lineage>
</organism>
<dbReference type="AlphaFoldDB" id="A0A0Q3TEC5"/>
<proteinExistence type="predicted"/>
<dbReference type="EMBL" id="LJJC01000004">
    <property type="protein sequence ID" value="KQL52422.1"/>
    <property type="molecule type" value="Genomic_DNA"/>
</dbReference>
<dbReference type="Proteomes" id="UP000051888">
    <property type="component" value="Unassembled WGS sequence"/>
</dbReference>
<accession>A0A0Q3TEC5</accession>
<keyword evidence="3" id="KW-1185">Reference proteome</keyword>
<dbReference type="OrthoDB" id="9812295at2"/>
<evidence type="ECO:0000259" key="1">
    <source>
        <dbReference type="Pfam" id="PF13474"/>
    </source>
</evidence>
<feature type="domain" description="SnoaL-like" evidence="1">
    <location>
        <begin position="22"/>
        <end position="148"/>
    </location>
</feature>
<name>A0A0Q3TEC5_9BACI</name>
<sequence>MGIVKKTSSKGDVVMGSVFHNVQSVLENYQSAVHEKNVEKFLSTYASDIHIYDCWENWECIGISAWREKATEWFNSLSDEGVFLKVDFNDLVVEADSYIAFVHGAVTFAAHNEDSGEKLRQITNRFTFGLKKENESWNIKHEHSSLPINIETGKGIFNLK</sequence>
<evidence type="ECO:0000313" key="3">
    <source>
        <dbReference type="Proteomes" id="UP000051888"/>
    </source>
</evidence>
<dbReference type="InterPro" id="IPR032710">
    <property type="entry name" value="NTF2-like_dom_sf"/>
</dbReference>
<gene>
    <name evidence="2" type="ORF">AN964_01935</name>
</gene>
<dbReference type="Gene3D" id="3.10.450.50">
    <property type="match status" value="1"/>
</dbReference>
<dbReference type="SUPFAM" id="SSF54427">
    <property type="entry name" value="NTF2-like"/>
    <property type="match status" value="1"/>
</dbReference>
<dbReference type="Pfam" id="PF13474">
    <property type="entry name" value="SnoaL_3"/>
    <property type="match status" value="1"/>
</dbReference>
<dbReference type="InterPro" id="IPR037401">
    <property type="entry name" value="SnoaL-like"/>
</dbReference>
<evidence type="ECO:0000313" key="2">
    <source>
        <dbReference type="EMBL" id="KQL52422.1"/>
    </source>
</evidence>
<comment type="caution">
    <text evidence="2">The sequence shown here is derived from an EMBL/GenBank/DDBJ whole genome shotgun (WGS) entry which is preliminary data.</text>
</comment>
<dbReference type="STRING" id="157838.AN964_01935"/>